<protein>
    <submittedName>
        <fullName evidence="1">Uncharacterized protein</fullName>
    </submittedName>
</protein>
<proteinExistence type="predicted"/>
<dbReference type="EMBL" id="GBRH01197996">
    <property type="protein sequence ID" value="JAD99899.1"/>
    <property type="molecule type" value="Transcribed_RNA"/>
</dbReference>
<organism evidence="1">
    <name type="scientific">Arundo donax</name>
    <name type="common">Giant reed</name>
    <name type="synonym">Donax arundinaceus</name>
    <dbReference type="NCBI Taxonomy" id="35708"/>
    <lineage>
        <taxon>Eukaryota</taxon>
        <taxon>Viridiplantae</taxon>
        <taxon>Streptophyta</taxon>
        <taxon>Embryophyta</taxon>
        <taxon>Tracheophyta</taxon>
        <taxon>Spermatophyta</taxon>
        <taxon>Magnoliopsida</taxon>
        <taxon>Liliopsida</taxon>
        <taxon>Poales</taxon>
        <taxon>Poaceae</taxon>
        <taxon>PACMAD clade</taxon>
        <taxon>Arundinoideae</taxon>
        <taxon>Arundineae</taxon>
        <taxon>Arundo</taxon>
    </lineage>
</organism>
<accession>A0A0A9EGK1</accession>
<sequence length="61" mass="7186">MSLEFFVFQKFRICYFDLGILFTLVHNCLNGSEFQFSIGSGMMLQLNTHYYVQLKKACSEF</sequence>
<reference evidence="1" key="1">
    <citation type="submission" date="2014-09" db="EMBL/GenBank/DDBJ databases">
        <authorList>
            <person name="Magalhaes I.L.F."/>
            <person name="Oliveira U."/>
            <person name="Santos F.R."/>
            <person name="Vidigal T.H.D.A."/>
            <person name="Brescovit A.D."/>
            <person name="Santos A.J."/>
        </authorList>
    </citation>
    <scope>NUCLEOTIDE SEQUENCE</scope>
    <source>
        <tissue evidence="1">Shoot tissue taken approximately 20 cm above the soil surface</tissue>
    </source>
</reference>
<name>A0A0A9EGK1_ARUDO</name>
<reference evidence="1" key="2">
    <citation type="journal article" date="2015" name="Data Brief">
        <title>Shoot transcriptome of the giant reed, Arundo donax.</title>
        <authorList>
            <person name="Barrero R.A."/>
            <person name="Guerrero F.D."/>
            <person name="Moolhuijzen P."/>
            <person name="Goolsby J.A."/>
            <person name="Tidwell J."/>
            <person name="Bellgard S.E."/>
            <person name="Bellgard M.I."/>
        </authorList>
    </citation>
    <scope>NUCLEOTIDE SEQUENCE</scope>
    <source>
        <tissue evidence="1">Shoot tissue taken approximately 20 cm above the soil surface</tissue>
    </source>
</reference>
<dbReference type="AlphaFoldDB" id="A0A0A9EGK1"/>
<evidence type="ECO:0000313" key="1">
    <source>
        <dbReference type="EMBL" id="JAD99899.1"/>
    </source>
</evidence>